<reference evidence="2" key="1">
    <citation type="journal article" date="2016" name="Nat. Biotechnol.">
        <title>Sequencing wild and cultivated cassava and related species reveals extensive interspecific hybridization and genetic diversity.</title>
        <authorList>
            <person name="Bredeson J.V."/>
            <person name="Lyons J.B."/>
            <person name="Prochnik S.E."/>
            <person name="Wu G.A."/>
            <person name="Ha C.M."/>
            <person name="Edsinger-Gonzales E."/>
            <person name="Grimwood J."/>
            <person name="Schmutz J."/>
            <person name="Rabbi I.Y."/>
            <person name="Egesi C."/>
            <person name="Nauluvula P."/>
            <person name="Lebot V."/>
            <person name="Ndunguru J."/>
            <person name="Mkamilo G."/>
            <person name="Bart R.S."/>
            <person name="Setter T.L."/>
            <person name="Gleadow R.M."/>
            <person name="Kulakow P."/>
            <person name="Ferguson M.E."/>
            <person name="Rounsley S."/>
            <person name="Rokhsar D.S."/>
        </authorList>
    </citation>
    <scope>NUCLEOTIDE SEQUENCE [LARGE SCALE GENOMIC DNA]</scope>
    <source>
        <strain evidence="2">cv. AM560-2</strain>
    </source>
</reference>
<sequence length="133" mass="15101">MEERHVLFDKYEMGRLLGMGTFAKVYYGKNLATGESVAIKVINKNQVKKEGMMEQIKREISVMRLVPHPNIIELKEVLAIKSKIFFVMEYVRGGELSLRSLRGSSKRMLLVSIFNSSPAQSIFAIAEAFVIET</sequence>
<dbReference type="Proteomes" id="UP000091857">
    <property type="component" value="Chromosome 14"/>
</dbReference>
<accession>A0ACB7GGD0</accession>
<organism evidence="1 2">
    <name type="scientific">Manihot esculenta</name>
    <name type="common">Cassava</name>
    <name type="synonym">Jatropha manihot</name>
    <dbReference type="NCBI Taxonomy" id="3983"/>
    <lineage>
        <taxon>Eukaryota</taxon>
        <taxon>Viridiplantae</taxon>
        <taxon>Streptophyta</taxon>
        <taxon>Embryophyta</taxon>
        <taxon>Tracheophyta</taxon>
        <taxon>Spermatophyta</taxon>
        <taxon>Magnoliopsida</taxon>
        <taxon>eudicotyledons</taxon>
        <taxon>Gunneridae</taxon>
        <taxon>Pentapetalae</taxon>
        <taxon>rosids</taxon>
        <taxon>fabids</taxon>
        <taxon>Malpighiales</taxon>
        <taxon>Euphorbiaceae</taxon>
        <taxon>Crotonoideae</taxon>
        <taxon>Manihoteae</taxon>
        <taxon>Manihot</taxon>
    </lineage>
</organism>
<evidence type="ECO:0000313" key="1">
    <source>
        <dbReference type="EMBL" id="KAG8639105.1"/>
    </source>
</evidence>
<comment type="caution">
    <text evidence="1">The sequence shown here is derived from an EMBL/GenBank/DDBJ whole genome shotgun (WGS) entry which is preliminary data.</text>
</comment>
<protein>
    <submittedName>
        <fullName evidence="1">Uncharacterized protein</fullName>
    </submittedName>
</protein>
<dbReference type="EMBL" id="CM004400">
    <property type="protein sequence ID" value="KAG8639105.1"/>
    <property type="molecule type" value="Genomic_DNA"/>
</dbReference>
<keyword evidence="2" id="KW-1185">Reference proteome</keyword>
<evidence type="ECO:0000313" key="2">
    <source>
        <dbReference type="Proteomes" id="UP000091857"/>
    </source>
</evidence>
<gene>
    <name evidence="1" type="ORF">MANES_14G101501v8</name>
</gene>
<proteinExistence type="predicted"/>
<name>A0ACB7GGD0_MANES</name>